<dbReference type="Pfam" id="PF03101">
    <property type="entry name" value="FAR1"/>
    <property type="match status" value="1"/>
</dbReference>
<dbReference type="Proteomes" id="UP001151760">
    <property type="component" value="Unassembled WGS sequence"/>
</dbReference>
<evidence type="ECO:0000313" key="3">
    <source>
        <dbReference type="EMBL" id="GJT82837.1"/>
    </source>
</evidence>
<evidence type="ECO:0000313" key="4">
    <source>
        <dbReference type="Proteomes" id="UP001151760"/>
    </source>
</evidence>
<dbReference type="InterPro" id="IPR004330">
    <property type="entry name" value="FAR1_DNA_bnd_dom"/>
</dbReference>
<feature type="domain" description="FAR1" evidence="2">
    <location>
        <begin position="18"/>
        <end position="129"/>
    </location>
</feature>
<reference evidence="3" key="2">
    <citation type="submission" date="2022-01" db="EMBL/GenBank/DDBJ databases">
        <authorList>
            <person name="Yamashiro T."/>
            <person name="Shiraishi A."/>
            <person name="Satake H."/>
            <person name="Nakayama K."/>
        </authorList>
    </citation>
    <scope>NUCLEOTIDE SEQUENCE</scope>
</reference>
<evidence type="ECO:0000259" key="2">
    <source>
        <dbReference type="Pfam" id="PF03101"/>
    </source>
</evidence>
<dbReference type="PANTHER" id="PTHR47718">
    <property type="entry name" value="OS01G0519700 PROTEIN"/>
    <property type="match status" value="1"/>
</dbReference>
<keyword evidence="4" id="KW-1185">Reference proteome</keyword>
<reference evidence="3" key="1">
    <citation type="journal article" date="2022" name="Int. J. Mol. Sci.">
        <title>Draft Genome of Tanacetum Coccineum: Genomic Comparison of Closely Related Tanacetum-Family Plants.</title>
        <authorList>
            <person name="Yamashiro T."/>
            <person name="Shiraishi A."/>
            <person name="Nakayama K."/>
            <person name="Satake H."/>
        </authorList>
    </citation>
    <scope>NUCLEOTIDE SEQUENCE</scope>
</reference>
<comment type="caution">
    <text evidence="3">The sequence shown here is derived from an EMBL/GenBank/DDBJ whole genome shotgun (WGS) entry which is preliminary data.</text>
</comment>
<organism evidence="3 4">
    <name type="scientific">Tanacetum coccineum</name>
    <dbReference type="NCBI Taxonomy" id="301880"/>
    <lineage>
        <taxon>Eukaryota</taxon>
        <taxon>Viridiplantae</taxon>
        <taxon>Streptophyta</taxon>
        <taxon>Embryophyta</taxon>
        <taxon>Tracheophyta</taxon>
        <taxon>Spermatophyta</taxon>
        <taxon>Magnoliopsida</taxon>
        <taxon>eudicotyledons</taxon>
        <taxon>Gunneridae</taxon>
        <taxon>Pentapetalae</taxon>
        <taxon>asterids</taxon>
        <taxon>campanulids</taxon>
        <taxon>Asterales</taxon>
        <taxon>Asteraceae</taxon>
        <taxon>Asteroideae</taxon>
        <taxon>Anthemideae</taxon>
        <taxon>Anthemidinae</taxon>
        <taxon>Tanacetum</taxon>
    </lineage>
</organism>
<sequence length="510" mass="57675">MSIESSSITECSSSSVSNSYDKKAGFDVRRGGEYKAVGFIDATTKYFHCSKEDFLPNTKEKSSVNSLDVDILEHSEVSDGFERFKDPKKKQTKRKPTFRCGCLASLTIKRIGNVFEVTSLIEGHNHPLVAEKDMIFMKNSRNIGYTKQHFLYQVSNANFGPAIGFRLMKQIHGGFDMVGVTVNDCKNQKKKISVFIGDRDAQMAVEKLLSRKLHSPGFYANYYKDCWSLTTKRLLKQFTRSLLEGSESVLSMTKDPQLKIAIANALPDTRQTLYDGTSMMEEFGHNTPKTKKVDFCKSEVKLHCSYNRYEAYGLLCRHAFYVLRMNNVKEFPKNYLHKRWLKNVKPSSFGRRRITGASDVVQSDVLELYQIFEYTIDRLVHDLDKLHIYKDKMKELLNQAEIDVPTVPKVSSKAVMSAMLGVDEPENVLIGNPNLSKVKGTGCFSRMKPIAEVTAKELGKRRTCSACGGKEGHNKRTCINEPASKKPKVQASPQEKLLQSNKLLSLEDLG</sequence>
<accession>A0ABQ5H6G8</accession>
<evidence type="ECO:0000256" key="1">
    <source>
        <dbReference type="SAM" id="MobiDB-lite"/>
    </source>
</evidence>
<name>A0ABQ5H6G8_9ASTR</name>
<protein>
    <submittedName>
        <fullName evidence="3">FAR1 DNA binding domain, zinc finger, SWIM-type, MULE transposase domain containing protein</fullName>
    </submittedName>
</protein>
<proteinExistence type="predicted"/>
<dbReference type="PANTHER" id="PTHR47718:SF17">
    <property type="entry name" value="PROTEIN FAR1-RELATED SEQUENCE 5-LIKE"/>
    <property type="match status" value="1"/>
</dbReference>
<feature type="region of interest" description="Disordered" evidence="1">
    <location>
        <begin position="466"/>
        <end position="497"/>
    </location>
</feature>
<gene>
    <name evidence="3" type="ORF">Tco_1057179</name>
</gene>
<dbReference type="EMBL" id="BQNB010019205">
    <property type="protein sequence ID" value="GJT82837.1"/>
    <property type="molecule type" value="Genomic_DNA"/>
</dbReference>